<dbReference type="PROSITE" id="PS00636">
    <property type="entry name" value="DNAJ_1"/>
    <property type="match status" value="1"/>
</dbReference>
<proteinExistence type="predicted"/>
<dbReference type="PANTHER" id="PTHR24074">
    <property type="entry name" value="CO-CHAPERONE PROTEIN DJLA"/>
    <property type="match status" value="1"/>
</dbReference>
<feature type="non-terminal residue" evidence="3">
    <location>
        <position position="1"/>
    </location>
</feature>
<dbReference type="Proteomes" id="UP000001876">
    <property type="component" value="Unassembled WGS sequence"/>
</dbReference>
<reference evidence="3 4" key="1">
    <citation type="journal article" date="2009" name="Science">
        <title>Green evolution and dynamic adaptations revealed by genomes of the marine picoeukaryotes Micromonas.</title>
        <authorList>
            <person name="Worden A.Z."/>
            <person name="Lee J.H."/>
            <person name="Mock T."/>
            <person name="Rouze P."/>
            <person name="Simmons M.P."/>
            <person name="Aerts A.L."/>
            <person name="Allen A.E."/>
            <person name="Cuvelier M.L."/>
            <person name="Derelle E."/>
            <person name="Everett M.V."/>
            <person name="Foulon E."/>
            <person name="Grimwood J."/>
            <person name="Gundlach H."/>
            <person name="Henrissat B."/>
            <person name="Napoli C."/>
            <person name="McDonald S.M."/>
            <person name="Parker M.S."/>
            <person name="Rombauts S."/>
            <person name="Salamov A."/>
            <person name="Von Dassow P."/>
            <person name="Badger J.H."/>
            <person name="Coutinho P.M."/>
            <person name="Demir E."/>
            <person name="Dubchak I."/>
            <person name="Gentemann C."/>
            <person name="Eikrem W."/>
            <person name="Gready J.E."/>
            <person name="John U."/>
            <person name="Lanier W."/>
            <person name="Lindquist E.A."/>
            <person name="Lucas S."/>
            <person name="Mayer K.F."/>
            <person name="Moreau H."/>
            <person name="Not F."/>
            <person name="Otillar R."/>
            <person name="Panaud O."/>
            <person name="Pangilinan J."/>
            <person name="Paulsen I."/>
            <person name="Piegu B."/>
            <person name="Poliakov A."/>
            <person name="Robbens S."/>
            <person name="Schmutz J."/>
            <person name="Toulza E."/>
            <person name="Wyss T."/>
            <person name="Zelensky A."/>
            <person name="Zhou K."/>
            <person name="Armbrust E.V."/>
            <person name="Bhattacharya D."/>
            <person name="Goodenough U.W."/>
            <person name="Van de Peer Y."/>
            <person name="Grigoriev I.V."/>
        </authorList>
    </citation>
    <scope>NUCLEOTIDE SEQUENCE [LARGE SCALE GENOMIC DNA]</scope>
    <source>
        <strain evidence="3 4">CCMP1545</strain>
    </source>
</reference>
<evidence type="ECO:0000259" key="2">
    <source>
        <dbReference type="PROSITE" id="PS50076"/>
    </source>
</evidence>
<evidence type="ECO:0000313" key="4">
    <source>
        <dbReference type="Proteomes" id="UP000001876"/>
    </source>
</evidence>
<feature type="domain" description="J" evidence="2">
    <location>
        <begin position="3"/>
        <end position="73"/>
    </location>
</feature>
<dbReference type="OMA" id="QAYETIG"/>
<protein>
    <submittedName>
        <fullName evidence="3">Predicted protein</fullName>
    </submittedName>
</protein>
<dbReference type="PROSITE" id="PS50076">
    <property type="entry name" value="DNAJ_2"/>
    <property type="match status" value="1"/>
</dbReference>
<feature type="non-terminal residue" evidence="3">
    <location>
        <position position="75"/>
    </location>
</feature>
<feature type="region of interest" description="Disordered" evidence="1">
    <location>
        <begin position="56"/>
        <end position="75"/>
    </location>
</feature>
<dbReference type="CDD" id="cd06257">
    <property type="entry name" value="DnaJ"/>
    <property type="match status" value="1"/>
</dbReference>
<dbReference type="SMART" id="SM00271">
    <property type="entry name" value="DnaJ"/>
    <property type="match status" value="1"/>
</dbReference>
<gene>
    <name evidence="3" type="ORF">MICPUCDRAFT_9309</name>
</gene>
<dbReference type="InterPro" id="IPR001623">
    <property type="entry name" value="DnaJ_domain"/>
</dbReference>
<name>C1N3X9_MICPC</name>
<organism evidence="4">
    <name type="scientific">Micromonas pusilla (strain CCMP1545)</name>
    <name type="common">Picoplanktonic green alga</name>
    <dbReference type="NCBI Taxonomy" id="564608"/>
    <lineage>
        <taxon>Eukaryota</taxon>
        <taxon>Viridiplantae</taxon>
        <taxon>Chlorophyta</taxon>
        <taxon>Mamiellophyceae</taxon>
        <taxon>Mamiellales</taxon>
        <taxon>Mamiellaceae</taxon>
        <taxon>Micromonas</taxon>
    </lineage>
</organism>
<dbReference type="KEGG" id="mpp:MICPUCDRAFT_9309"/>
<dbReference type="InterPro" id="IPR050817">
    <property type="entry name" value="DjlA_DnaK_co-chaperone"/>
</dbReference>
<dbReference type="PRINTS" id="PR00625">
    <property type="entry name" value="JDOMAIN"/>
</dbReference>
<dbReference type="RefSeq" id="XP_003062452.1">
    <property type="nucleotide sequence ID" value="XM_003062406.1"/>
</dbReference>
<dbReference type="InterPro" id="IPR036869">
    <property type="entry name" value="J_dom_sf"/>
</dbReference>
<sequence length="75" mass="8641">DADPYKLLDLSRGAGDADIKRAHRKLSLKYHPDKQSGKTPEDVEKAQQRFMAIQRAYETLSDPERRRNYDSTGYA</sequence>
<keyword evidence="4" id="KW-1185">Reference proteome</keyword>
<dbReference type="GeneID" id="9688133"/>
<dbReference type="EMBL" id="GG663746">
    <property type="protein sequence ID" value="EEH53271.1"/>
    <property type="molecule type" value="Genomic_DNA"/>
</dbReference>
<dbReference type="AlphaFoldDB" id="C1N3X9"/>
<dbReference type="OrthoDB" id="5894at2759"/>
<evidence type="ECO:0000256" key="1">
    <source>
        <dbReference type="SAM" id="MobiDB-lite"/>
    </source>
</evidence>
<dbReference type="Gene3D" id="1.10.287.110">
    <property type="entry name" value="DnaJ domain"/>
    <property type="match status" value="1"/>
</dbReference>
<dbReference type="InterPro" id="IPR018253">
    <property type="entry name" value="DnaJ_domain_CS"/>
</dbReference>
<dbReference type="Pfam" id="PF00226">
    <property type="entry name" value="DnaJ"/>
    <property type="match status" value="1"/>
</dbReference>
<dbReference type="eggNOG" id="KOG0713">
    <property type="taxonomic scope" value="Eukaryota"/>
</dbReference>
<dbReference type="SUPFAM" id="SSF46565">
    <property type="entry name" value="Chaperone J-domain"/>
    <property type="match status" value="1"/>
</dbReference>
<evidence type="ECO:0000313" key="3">
    <source>
        <dbReference type="EMBL" id="EEH53271.1"/>
    </source>
</evidence>
<accession>C1N3X9</accession>